<accession>A0A0F9V451</accession>
<organism evidence="1">
    <name type="scientific">marine sediment metagenome</name>
    <dbReference type="NCBI Taxonomy" id="412755"/>
    <lineage>
        <taxon>unclassified sequences</taxon>
        <taxon>metagenomes</taxon>
        <taxon>ecological metagenomes</taxon>
    </lineage>
</organism>
<comment type="caution">
    <text evidence="1">The sequence shown here is derived from an EMBL/GenBank/DDBJ whole genome shotgun (WGS) entry which is preliminary data.</text>
</comment>
<evidence type="ECO:0000313" key="1">
    <source>
        <dbReference type="EMBL" id="KKN68261.1"/>
    </source>
</evidence>
<sequence>MRDKGNDNADLPLLRHCHYAGHDIVTPAPRKYANDT</sequence>
<dbReference type="AlphaFoldDB" id="A0A0F9V451"/>
<gene>
    <name evidence="1" type="ORF">LCGC14_0453390</name>
</gene>
<protein>
    <submittedName>
        <fullName evidence="1">Uncharacterized protein</fullName>
    </submittedName>
</protein>
<name>A0A0F9V451_9ZZZZ</name>
<reference evidence="1" key="1">
    <citation type="journal article" date="2015" name="Nature">
        <title>Complex archaea that bridge the gap between prokaryotes and eukaryotes.</title>
        <authorList>
            <person name="Spang A."/>
            <person name="Saw J.H."/>
            <person name="Jorgensen S.L."/>
            <person name="Zaremba-Niedzwiedzka K."/>
            <person name="Martijn J."/>
            <person name="Lind A.E."/>
            <person name="van Eijk R."/>
            <person name="Schleper C."/>
            <person name="Guy L."/>
            <person name="Ettema T.J."/>
        </authorList>
    </citation>
    <scope>NUCLEOTIDE SEQUENCE</scope>
</reference>
<dbReference type="EMBL" id="LAZR01000454">
    <property type="protein sequence ID" value="KKN68261.1"/>
    <property type="molecule type" value="Genomic_DNA"/>
</dbReference>
<proteinExistence type="predicted"/>